<evidence type="ECO:0000259" key="4">
    <source>
        <dbReference type="Pfam" id="PF00135"/>
    </source>
</evidence>
<keyword evidence="2 3" id="KW-0378">Hydrolase</keyword>
<reference evidence="5" key="1">
    <citation type="submission" date="2020-01" db="EMBL/GenBank/DDBJ databases">
        <authorList>
            <person name="Richard D."/>
        </authorList>
    </citation>
    <scope>NUCLEOTIDE SEQUENCE</scope>
    <source>
        <strain evidence="5">JP541</strain>
    </source>
</reference>
<dbReference type="InterPro" id="IPR029058">
    <property type="entry name" value="AB_hydrolase_fold"/>
</dbReference>
<accession>A0A8I0H512</accession>
<dbReference type="EMBL" id="JAABFR010000824">
    <property type="protein sequence ID" value="MBD4336620.1"/>
    <property type="molecule type" value="Genomic_DNA"/>
</dbReference>
<dbReference type="InterPro" id="IPR019826">
    <property type="entry name" value="Carboxylesterase_B_AS"/>
</dbReference>
<dbReference type="GO" id="GO:0016787">
    <property type="term" value="F:hydrolase activity"/>
    <property type="evidence" value="ECO:0007669"/>
    <property type="project" value="UniProtKB-KW"/>
</dbReference>
<evidence type="ECO:0000256" key="3">
    <source>
        <dbReference type="RuleBase" id="RU361235"/>
    </source>
</evidence>
<name>A0A8I0H512_XANCI</name>
<feature type="domain" description="Carboxylesterase type B" evidence="4">
    <location>
        <begin position="10"/>
        <end position="79"/>
    </location>
</feature>
<evidence type="ECO:0000313" key="5">
    <source>
        <dbReference type="EMBL" id="MBD4336620.1"/>
    </source>
</evidence>
<dbReference type="Gene3D" id="3.40.50.1820">
    <property type="entry name" value="alpha/beta hydrolase"/>
    <property type="match status" value="1"/>
</dbReference>
<dbReference type="PANTHER" id="PTHR11559">
    <property type="entry name" value="CARBOXYLESTERASE"/>
    <property type="match status" value="1"/>
</dbReference>
<evidence type="ECO:0000313" key="6">
    <source>
        <dbReference type="Proteomes" id="UP000653002"/>
    </source>
</evidence>
<gene>
    <name evidence="5" type="ORF">GUH15_11245</name>
</gene>
<evidence type="ECO:0000256" key="1">
    <source>
        <dbReference type="ARBA" id="ARBA00005964"/>
    </source>
</evidence>
<dbReference type="EC" id="3.1.1.-" evidence="3"/>
<dbReference type="Pfam" id="PF00135">
    <property type="entry name" value="COesterase"/>
    <property type="match status" value="1"/>
</dbReference>
<dbReference type="InterPro" id="IPR002018">
    <property type="entry name" value="CarbesteraseB"/>
</dbReference>
<proteinExistence type="inferred from homology"/>
<comment type="similarity">
    <text evidence="1 3">Belongs to the type-B carboxylesterase/lipase family.</text>
</comment>
<dbReference type="SUPFAM" id="SSF53474">
    <property type="entry name" value="alpha/beta-Hydrolases"/>
    <property type="match status" value="1"/>
</dbReference>
<dbReference type="InterPro" id="IPR050309">
    <property type="entry name" value="Type-B_Carboxylest/Lipase"/>
</dbReference>
<evidence type="ECO:0000256" key="2">
    <source>
        <dbReference type="ARBA" id="ARBA00022801"/>
    </source>
</evidence>
<organism evidence="5 6">
    <name type="scientific">Xanthomonas citri pv. citri</name>
    <dbReference type="NCBI Taxonomy" id="611301"/>
    <lineage>
        <taxon>Bacteria</taxon>
        <taxon>Pseudomonadati</taxon>
        <taxon>Pseudomonadota</taxon>
        <taxon>Gammaproteobacteria</taxon>
        <taxon>Lysobacterales</taxon>
        <taxon>Lysobacteraceae</taxon>
        <taxon>Xanthomonas</taxon>
    </lineage>
</organism>
<dbReference type="Proteomes" id="UP000653002">
    <property type="component" value="Unassembled WGS sequence"/>
</dbReference>
<feature type="non-terminal residue" evidence="5">
    <location>
        <position position="84"/>
    </location>
</feature>
<feature type="non-terminal residue" evidence="5">
    <location>
        <position position="1"/>
    </location>
</feature>
<protein>
    <recommendedName>
        <fullName evidence="3">Carboxylic ester hydrolase</fullName>
        <ecNumber evidence="3">3.1.1.-</ecNumber>
    </recommendedName>
</protein>
<comment type="caution">
    <text evidence="5">The sequence shown here is derived from an EMBL/GenBank/DDBJ whole genome shotgun (WGS) entry which is preliminary data.</text>
</comment>
<sequence length="84" mass="8625">HPDLAAEDPHHSTGNYAIMDQVAALAWIHRNIAAFGGDPENVTIFGQSAGGMSVQNLCGTPLANGLYQHAIMQSGGGLSKGGPL</sequence>
<dbReference type="PROSITE" id="PS00122">
    <property type="entry name" value="CARBOXYLESTERASE_B_1"/>
    <property type="match status" value="1"/>
</dbReference>
<dbReference type="AlphaFoldDB" id="A0A8I0H512"/>